<dbReference type="EMBL" id="CM042010">
    <property type="protein sequence ID" value="KAI3778116.1"/>
    <property type="molecule type" value="Genomic_DNA"/>
</dbReference>
<name>A0ACB9G4E7_CICIN</name>
<protein>
    <submittedName>
        <fullName evidence="1">Uncharacterized protein</fullName>
    </submittedName>
</protein>
<evidence type="ECO:0000313" key="1">
    <source>
        <dbReference type="EMBL" id="KAI3778116.1"/>
    </source>
</evidence>
<evidence type="ECO:0000313" key="2">
    <source>
        <dbReference type="Proteomes" id="UP001055811"/>
    </source>
</evidence>
<keyword evidence="2" id="KW-1185">Reference proteome</keyword>
<proteinExistence type="predicted"/>
<reference evidence="1 2" key="2">
    <citation type="journal article" date="2022" name="Mol. Ecol. Resour.">
        <title>The genomes of chicory, endive, great burdock and yacon provide insights into Asteraceae paleo-polyploidization history and plant inulin production.</title>
        <authorList>
            <person name="Fan W."/>
            <person name="Wang S."/>
            <person name="Wang H."/>
            <person name="Wang A."/>
            <person name="Jiang F."/>
            <person name="Liu H."/>
            <person name="Zhao H."/>
            <person name="Xu D."/>
            <person name="Zhang Y."/>
        </authorList>
    </citation>
    <scope>NUCLEOTIDE SEQUENCE [LARGE SCALE GENOMIC DNA]</scope>
    <source>
        <strain evidence="2">cv. Punajuju</strain>
        <tissue evidence="1">Leaves</tissue>
    </source>
</reference>
<accession>A0ACB9G4E7</accession>
<comment type="caution">
    <text evidence="1">The sequence shown here is derived from an EMBL/GenBank/DDBJ whole genome shotgun (WGS) entry which is preliminary data.</text>
</comment>
<gene>
    <name evidence="1" type="ORF">L2E82_07153</name>
</gene>
<dbReference type="Proteomes" id="UP001055811">
    <property type="component" value="Linkage Group LG02"/>
</dbReference>
<sequence length="136" mass="15576">MFELTYELITIAASNPHLIFLFCNLIIVILILVSLEPTSNSHDNCTATPIPPPQPPPPAINENKSFETTTLTTQLQPKTTNSNVSIDVDKLWNDCGLLFKDHEEEHDDELRRRVEEFIDKINRGWKVEKQQLSLVH</sequence>
<reference evidence="2" key="1">
    <citation type="journal article" date="2022" name="Mol. Ecol. Resour.">
        <title>The genomes of chicory, endive, great burdock and yacon provide insights into Asteraceae palaeo-polyploidization history and plant inulin production.</title>
        <authorList>
            <person name="Fan W."/>
            <person name="Wang S."/>
            <person name="Wang H."/>
            <person name="Wang A."/>
            <person name="Jiang F."/>
            <person name="Liu H."/>
            <person name="Zhao H."/>
            <person name="Xu D."/>
            <person name="Zhang Y."/>
        </authorList>
    </citation>
    <scope>NUCLEOTIDE SEQUENCE [LARGE SCALE GENOMIC DNA]</scope>
    <source>
        <strain evidence="2">cv. Punajuju</strain>
    </source>
</reference>
<organism evidence="1 2">
    <name type="scientific">Cichorium intybus</name>
    <name type="common">Chicory</name>
    <dbReference type="NCBI Taxonomy" id="13427"/>
    <lineage>
        <taxon>Eukaryota</taxon>
        <taxon>Viridiplantae</taxon>
        <taxon>Streptophyta</taxon>
        <taxon>Embryophyta</taxon>
        <taxon>Tracheophyta</taxon>
        <taxon>Spermatophyta</taxon>
        <taxon>Magnoliopsida</taxon>
        <taxon>eudicotyledons</taxon>
        <taxon>Gunneridae</taxon>
        <taxon>Pentapetalae</taxon>
        <taxon>asterids</taxon>
        <taxon>campanulids</taxon>
        <taxon>Asterales</taxon>
        <taxon>Asteraceae</taxon>
        <taxon>Cichorioideae</taxon>
        <taxon>Cichorieae</taxon>
        <taxon>Cichoriinae</taxon>
        <taxon>Cichorium</taxon>
    </lineage>
</organism>